<dbReference type="Proteomes" id="UP000694388">
    <property type="component" value="Unplaced"/>
</dbReference>
<dbReference type="Ensembl" id="ENSEBUT00000025427.1">
    <property type="protein sequence ID" value="ENSEBUP00000024851.1"/>
    <property type="gene ID" value="ENSEBUG00000015354.1"/>
</dbReference>
<dbReference type="AlphaFoldDB" id="A0A8C4R6B8"/>
<sequence length="78" mass="9194">MNRKQLKKALHRAGYTIISGLEEQVIRQYFDVRNGMHFDDFICCLLHLEALSEAFKLLTRGEMGYPAEREWVKTILFC</sequence>
<accession>A0A8C4R6B8</accession>
<dbReference type="Gene3D" id="1.10.238.10">
    <property type="entry name" value="EF-hand"/>
    <property type="match status" value="1"/>
</dbReference>
<evidence type="ECO:0000313" key="2">
    <source>
        <dbReference type="Proteomes" id="UP000694388"/>
    </source>
</evidence>
<name>A0A8C4R6B8_EPTBU</name>
<protein>
    <submittedName>
        <fullName evidence="1">Uncharacterized protein</fullName>
    </submittedName>
</protein>
<dbReference type="InterPro" id="IPR011992">
    <property type="entry name" value="EF-hand-dom_pair"/>
</dbReference>
<keyword evidence="2" id="KW-1185">Reference proteome</keyword>
<proteinExistence type="predicted"/>
<reference evidence="1" key="2">
    <citation type="submission" date="2025-09" db="UniProtKB">
        <authorList>
            <consortium name="Ensembl"/>
        </authorList>
    </citation>
    <scope>IDENTIFICATION</scope>
</reference>
<dbReference type="SUPFAM" id="SSF47473">
    <property type="entry name" value="EF-hand"/>
    <property type="match status" value="1"/>
</dbReference>
<reference evidence="1" key="1">
    <citation type="submission" date="2025-08" db="UniProtKB">
        <authorList>
            <consortium name="Ensembl"/>
        </authorList>
    </citation>
    <scope>IDENTIFICATION</scope>
</reference>
<organism evidence="1 2">
    <name type="scientific">Eptatretus burgeri</name>
    <name type="common">Inshore hagfish</name>
    <dbReference type="NCBI Taxonomy" id="7764"/>
    <lineage>
        <taxon>Eukaryota</taxon>
        <taxon>Metazoa</taxon>
        <taxon>Chordata</taxon>
        <taxon>Craniata</taxon>
        <taxon>Vertebrata</taxon>
        <taxon>Cyclostomata</taxon>
        <taxon>Myxini</taxon>
        <taxon>Myxiniformes</taxon>
        <taxon>Myxinidae</taxon>
        <taxon>Eptatretinae</taxon>
        <taxon>Eptatretus</taxon>
    </lineage>
</organism>
<evidence type="ECO:0000313" key="1">
    <source>
        <dbReference type="Ensembl" id="ENSEBUP00000024851.1"/>
    </source>
</evidence>